<proteinExistence type="predicted"/>
<feature type="region of interest" description="Disordered" evidence="1">
    <location>
        <begin position="227"/>
        <end position="255"/>
    </location>
</feature>
<evidence type="ECO:0000313" key="4">
    <source>
        <dbReference type="Proteomes" id="UP001197093"/>
    </source>
</evidence>
<evidence type="ECO:0008006" key="5">
    <source>
        <dbReference type="Google" id="ProtNLM"/>
    </source>
</evidence>
<sequence length="353" mass="35974">MYSKLAVVAAMLAFAEARFGQEGTVQNVISALGNFGNPGQAATLAGASPGVLLGGANACAKKNFNPFAASIPTICSDASLPATPELHVENANSASSLANPFNADGLSVAEVAIANGFSNFTLQGLDGATAAAPAGGNNNAGNNNAGNNNAGNNNAGNNNAGNNNAGNNNAGNNNAGNNKCWQQQCRNNNAGNNNGKKNKAGKNNKAGNGNAANCGAVRTLTTVVVAARPPPRPPATPETKQQQQQQQQQQQRRRGCVPTIKFVGGLGGRPATEFTFQSLDPVIAANQQEALNPNIITNRICDELTNICAANQAAKDACLAAKAQIQALGTRNAGTAEKWNELLGFAGVDVSQN</sequence>
<feature type="chain" id="PRO_5042227849" description="Circumsporozoite protein" evidence="2">
    <location>
        <begin position="18"/>
        <end position="353"/>
    </location>
</feature>
<feature type="compositionally biased region" description="Low complexity" evidence="1">
    <location>
        <begin position="203"/>
        <end position="213"/>
    </location>
</feature>
<comment type="caution">
    <text evidence="3">The sequence shown here is derived from an EMBL/GenBank/DDBJ whole genome shotgun (WGS) entry which is preliminary data.</text>
</comment>
<organism evidence="3 4">
    <name type="scientific">Staphylotrichum longicolle</name>
    <dbReference type="NCBI Taxonomy" id="669026"/>
    <lineage>
        <taxon>Eukaryota</taxon>
        <taxon>Fungi</taxon>
        <taxon>Dikarya</taxon>
        <taxon>Ascomycota</taxon>
        <taxon>Pezizomycotina</taxon>
        <taxon>Sordariomycetes</taxon>
        <taxon>Sordariomycetidae</taxon>
        <taxon>Sordariales</taxon>
        <taxon>Chaetomiaceae</taxon>
        <taxon>Staphylotrichum</taxon>
    </lineage>
</organism>
<dbReference type="EMBL" id="JAHCVI010000001">
    <property type="protein sequence ID" value="KAG7293911.1"/>
    <property type="molecule type" value="Genomic_DNA"/>
</dbReference>
<accession>A0AAD4I3S2</accession>
<dbReference type="Proteomes" id="UP001197093">
    <property type="component" value="Unassembled WGS sequence"/>
</dbReference>
<feature type="compositionally biased region" description="Low complexity" evidence="1">
    <location>
        <begin position="139"/>
        <end position="178"/>
    </location>
</feature>
<reference evidence="3" key="1">
    <citation type="submission" date="2023-02" db="EMBL/GenBank/DDBJ databases">
        <authorList>
            <person name="Palmer J.M."/>
        </authorList>
    </citation>
    <scope>NUCLEOTIDE SEQUENCE</scope>
    <source>
        <strain evidence="3">FW57</strain>
    </source>
</reference>
<feature type="signal peptide" evidence="2">
    <location>
        <begin position="1"/>
        <end position="17"/>
    </location>
</feature>
<keyword evidence="4" id="KW-1185">Reference proteome</keyword>
<name>A0AAD4I3S2_9PEZI</name>
<evidence type="ECO:0000313" key="3">
    <source>
        <dbReference type="EMBL" id="KAG7293911.1"/>
    </source>
</evidence>
<feature type="region of interest" description="Disordered" evidence="1">
    <location>
        <begin position="139"/>
        <end position="213"/>
    </location>
</feature>
<dbReference type="AlphaFoldDB" id="A0AAD4I3S2"/>
<evidence type="ECO:0000256" key="1">
    <source>
        <dbReference type="SAM" id="MobiDB-lite"/>
    </source>
</evidence>
<gene>
    <name evidence="3" type="ORF">NEMBOFW57_003971</name>
</gene>
<feature type="compositionally biased region" description="Low complexity" evidence="1">
    <location>
        <begin position="241"/>
        <end position="250"/>
    </location>
</feature>
<keyword evidence="2" id="KW-0732">Signal</keyword>
<protein>
    <recommendedName>
        <fullName evidence="5">Circumsporozoite protein</fullName>
    </recommendedName>
</protein>
<evidence type="ECO:0000256" key="2">
    <source>
        <dbReference type="SAM" id="SignalP"/>
    </source>
</evidence>